<evidence type="ECO:0000313" key="2">
    <source>
        <dbReference type="EMBL" id="VDR36956.1"/>
    </source>
</evidence>
<keyword evidence="1" id="KW-0472">Membrane</keyword>
<feature type="transmembrane region" description="Helical" evidence="1">
    <location>
        <begin position="113"/>
        <end position="138"/>
    </location>
</feature>
<dbReference type="EMBL" id="LR131273">
    <property type="protein sequence ID" value="VDR36956.1"/>
    <property type="molecule type" value="Genomic_DNA"/>
</dbReference>
<dbReference type="InterPro" id="IPR020109">
    <property type="entry name" value="Holin_r1t"/>
</dbReference>
<proteinExistence type="predicted"/>
<dbReference type="RefSeq" id="WP_164711471.1">
    <property type="nucleotide sequence ID" value="NZ_CP085954.1"/>
</dbReference>
<evidence type="ECO:0000313" key="3">
    <source>
        <dbReference type="Proteomes" id="UP000271626"/>
    </source>
</evidence>
<keyword evidence="1" id="KW-0812">Transmembrane</keyword>
<dbReference type="AlphaFoldDB" id="A0A3P8MAP2"/>
<keyword evidence="1" id="KW-1133">Transmembrane helix</keyword>
<feature type="transmembrane region" description="Helical" evidence="1">
    <location>
        <begin position="87"/>
        <end position="107"/>
    </location>
</feature>
<protein>
    <recommendedName>
        <fullName evidence="4">Holin</fullName>
    </recommendedName>
</protein>
<gene>
    <name evidence="2" type="ORF">NCTC10741_00051</name>
</gene>
<evidence type="ECO:0008006" key="4">
    <source>
        <dbReference type="Google" id="ProtNLM"/>
    </source>
</evidence>
<organism evidence="2 3">
    <name type="scientific">Tsukamurella paurometabola</name>
    <name type="common">Corynebacterium paurometabolum</name>
    <dbReference type="NCBI Taxonomy" id="2061"/>
    <lineage>
        <taxon>Bacteria</taxon>
        <taxon>Bacillati</taxon>
        <taxon>Actinomycetota</taxon>
        <taxon>Actinomycetes</taxon>
        <taxon>Mycobacteriales</taxon>
        <taxon>Tsukamurellaceae</taxon>
        <taxon>Tsukamurella</taxon>
    </lineage>
</organism>
<dbReference type="Proteomes" id="UP000271626">
    <property type="component" value="Chromosome"/>
</dbReference>
<accession>A0A3P8MAP2</accession>
<evidence type="ECO:0000256" key="1">
    <source>
        <dbReference type="SAM" id="Phobius"/>
    </source>
</evidence>
<reference evidence="2 3" key="1">
    <citation type="submission" date="2018-12" db="EMBL/GenBank/DDBJ databases">
        <authorList>
            <consortium name="Pathogen Informatics"/>
        </authorList>
    </citation>
    <scope>NUCLEOTIDE SEQUENCE [LARGE SCALE GENOMIC DNA]</scope>
    <source>
        <strain evidence="2 3">NCTC10741</strain>
    </source>
</reference>
<name>A0A3P8MAP2_TSUPA</name>
<sequence length="148" mass="15054">MSNTYPDGTTATSLRDVATDVAEKAIKTFAQTLLLFLVAGTSVLNVPWSTAVQGAAIATIGTVVLALAQTAWASANPYVEALARASRTFLATLGGAIPVVDGSHAFVFTDVNWAQAAGIAGTAALISLLTSVVSLPIGPNRASPSLVR</sequence>
<feature type="transmembrane region" description="Helical" evidence="1">
    <location>
        <begin position="54"/>
        <end position="75"/>
    </location>
</feature>
<dbReference type="Pfam" id="PF16945">
    <property type="entry name" value="Phage_r1t_holin"/>
    <property type="match status" value="1"/>
</dbReference>